<protein>
    <submittedName>
        <fullName evidence="9">CusA/CzcA family heavy metal efflux RND transporter</fullName>
    </submittedName>
</protein>
<sequence length="1048" mass="115145">MNKLISGIVAFSLKNRFFVFFMTALLMAGGVYSYIHTPLEAFPDVTNTQIIIVSQWPGRSAEEVERFVSIPIEVAMNSVQKKSNMRSISMFGLSVLKINFEDDVEDFFARQQVNNLLAGVNFPEGCENHVQPPYGPTGEIFRYTVQGKGRSTNDLLAIEDWIVERALKSVPGVADIAAFGGTTKIYEISADPAQLQKYNLTPLEVYEAVRKSNLNVGGDVIEKNGQAYVVRGLGLLQKPADIGNIIVKEVNNTPILVRNVATVAESHTPRVGQAGLDDNDDVVEGIVIMRKGENPAEVLGRVKAKIEELNTKVLPSDVKLVTFYDRDVLMGYCTKTVIHNLVEGILLVTLIVFLFMADWRTTVIVSIVIPLALLFAFICLRLKGMSANLLSMGAIDFGIIIDGAVVMVEGIFVILDHKAHKVGMEKYNKLAKMGLIKKTGGELGKAVFFSKLIILTCLIPIFAFEKVEGKMFSPLAYTLGFALVGALILTLTLVPVLASILLNKNVREKNNPIVNFFDRIVTSAFSWTYRHQRLSVAAAFAVMGLSLYSFKYLGTEFLPELNEGALWVEAKLPMSSSLTETTKMVRTFRGILRSFPEVRSVLSQTGRSNDGTDPSGMYYVQCQVNLYPKEEWKRKITTEQLIDEMDAQLKQYPGIILNYSQPIIDNVAEAVAGINASLAVKIFGNDLEAINSKADSVAAILKGIRGVKDLGVLRNLGQPELSLKLDQSRMAAYGVSTADAQAVVEMAIGGKAATQIYEGERRFDVRIRYPQQYRSTEAEIGELRVPTMRDNKVALKEIADIGTVNGPAFVYHDNGQRFIAVKFSIRDRDMGSTIAEAQDKVNAQVHLPKGYRIEWAGEFENQVRATKRLTQVVPVSLVIIFILLFITFGNGKDAGLVLVNVPFALIGGILALHLTHINFSISAGIGFIALFGICIQNGIVLITVFKQNLRRRLSLEQSLREGVASRVRPVVMTALMAMIGLFPAAISTGIGSETQKPLAIVVIGGLISATVLTLLIFPLIFGFFYRELRQDGPAPEVKQAQEPALVGA</sequence>
<dbReference type="SUPFAM" id="SSF82866">
    <property type="entry name" value="Multidrug efflux transporter AcrB transmembrane domain"/>
    <property type="match status" value="2"/>
</dbReference>
<comment type="subcellular location">
    <subcellularLocation>
        <location evidence="1">Cell membrane</location>
        <topology evidence="1">Multi-pass membrane protein</topology>
    </subcellularLocation>
</comment>
<comment type="caution">
    <text evidence="9">The sequence shown here is derived from an EMBL/GenBank/DDBJ whole genome shotgun (WGS) entry which is preliminary data.</text>
</comment>
<keyword evidence="5 8" id="KW-0812">Transmembrane</keyword>
<evidence type="ECO:0000256" key="3">
    <source>
        <dbReference type="ARBA" id="ARBA00022448"/>
    </source>
</evidence>
<dbReference type="Gene3D" id="3.30.2090.10">
    <property type="entry name" value="Multidrug efflux transporter AcrB TolC docking domain, DN and DC subdomains"/>
    <property type="match status" value="2"/>
</dbReference>
<dbReference type="PANTHER" id="PTHR32063:SF12">
    <property type="entry name" value="CATION EFFLUX SYSTEM PROTEIN"/>
    <property type="match status" value="1"/>
</dbReference>
<comment type="similarity">
    <text evidence="2">Belongs to the resistance-nodulation-cell division (RND) (TC 2.A.6) family.</text>
</comment>
<feature type="transmembrane region" description="Helical" evidence="8">
    <location>
        <begin position="895"/>
        <end position="915"/>
    </location>
</feature>
<evidence type="ECO:0000256" key="8">
    <source>
        <dbReference type="SAM" id="Phobius"/>
    </source>
</evidence>
<dbReference type="InterPro" id="IPR027463">
    <property type="entry name" value="AcrB_DN_DC_subdom"/>
</dbReference>
<feature type="transmembrane region" description="Helical" evidence="8">
    <location>
        <begin position="921"/>
        <end position="945"/>
    </location>
</feature>
<keyword evidence="7 8" id="KW-0472">Membrane</keyword>
<evidence type="ECO:0000313" key="9">
    <source>
        <dbReference type="EMBL" id="GAA4349416.1"/>
    </source>
</evidence>
<evidence type="ECO:0000256" key="1">
    <source>
        <dbReference type="ARBA" id="ARBA00004651"/>
    </source>
</evidence>
<dbReference type="SUPFAM" id="SSF82693">
    <property type="entry name" value="Multidrug efflux transporter AcrB pore domain, PN1, PN2, PC1 and PC2 subdomains"/>
    <property type="match status" value="3"/>
</dbReference>
<feature type="transmembrane region" description="Helical" evidence="8">
    <location>
        <begin position="966"/>
        <end position="986"/>
    </location>
</feature>
<feature type="transmembrane region" description="Helical" evidence="8">
    <location>
        <begin position="998"/>
        <end position="1025"/>
    </location>
</feature>
<keyword evidence="3" id="KW-0813">Transport</keyword>
<feature type="transmembrane region" description="Helical" evidence="8">
    <location>
        <begin position="363"/>
        <end position="383"/>
    </location>
</feature>
<evidence type="ECO:0000256" key="4">
    <source>
        <dbReference type="ARBA" id="ARBA00022475"/>
    </source>
</evidence>
<reference evidence="10" key="1">
    <citation type="journal article" date="2019" name="Int. J. Syst. Evol. Microbiol.">
        <title>The Global Catalogue of Microorganisms (GCM) 10K type strain sequencing project: providing services to taxonomists for standard genome sequencing and annotation.</title>
        <authorList>
            <consortium name="The Broad Institute Genomics Platform"/>
            <consortium name="The Broad Institute Genome Sequencing Center for Infectious Disease"/>
            <person name="Wu L."/>
            <person name="Ma J."/>
        </authorList>
    </citation>
    <scope>NUCLEOTIDE SEQUENCE [LARGE SCALE GENOMIC DNA]</scope>
    <source>
        <strain evidence="10">JCM 17923</strain>
    </source>
</reference>
<accession>A0ABP8I1F3</accession>
<dbReference type="SUPFAM" id="SSF82714">
    <property type="entry name" value="Multidrug efflux transporter AcrB TolC docking domain, DN and DC subdomains"/>
    <property type="match status" value="2"/>
</dbReference>
<evidence type="ECO:0000256" key="5">
    <source>
        <dbReference type="ARBA" id="ARBA00022692"/>
    </source>
</evidence>
<keyword evidence="6 8" id="KW-1133">Transmembrane helix</keyword>
<evidence type="ECO:0000256" key="2">
    <source>
        <dbReference type="ARBA" id="ARBA00010942"/>
    </source>
</evidence>
<dbReference type="InterPro" id="IPR004763">
    <property type="entry name" value="CusA-like"/>
</dbReference>
<dbReference type="Gene3D" id="3.30.70.1320">
    <property type="entry name" value="Multidrug efflux transporter AcrB pore domain like"/>
    <property type="match status" value="1"/>
</dbReference>
<dbReference type="RefSeq" id="WP_345233704.1">
    <property type="nucleotide sequence ID" value="NZ_BAABGZ010000010.1"/>
</dbReference>
<feature type="transmembrane region" description="Helical" evidence="8">
    <location>
        <begin position="476"/>
        <end position="502"/>
    </location>
</feature>
<feature type="transmembrane region" description="Helical" evidence="8">
    <location>
        <begin position="337"/>
        <end position="356"/>
    </location>
</feature>
<dbReference type="Gene3D" id="1.20.1640.10">
    <property type="entry name" value="Multidrug efflux transporter AcrB transmembrane domain"/>
    <property type="match status" value="2"/>
</dbReference>
<dbReference type="PRINTS" id="PR00702">
    <property type="entry name" value="ACRIFLAVINRP"/>
</dbReference>
<feature type="transmembrane region" description="Helical" evidence="8">
    <location>
        <begin position="869"/>
        <end position="888"/>
    </location>
</feature>
<evidence type="ECO:0000256" key="7">
    <source>
        <dbReference type="ARBA" id="ARBA00023136"/>
    </source>
</evidence>
<dbReference type="Proteomes" id="UP001501153">
    <property type="component" value="Unassembled WGS sequence"/>
</dbReference>
<organism evidence="9 10">
    <name type="scientific">Hymenobacter saemangeumensis</name>
    <dbReference type="NCBI Taxonomy" id="1084522"/>
    <lineage>
        <taxon>Bacteria</taxon>
        <taxon>Pseudomonadati</taxon>
        <taxon>Bacteroidota</taxon>
        <taxon>Cytophagia</taxon>
        <taxon>Cytophagales</taxon>
        <taxon>Hymenobacteraceae</taxon>
        <taxon>Hymenobacter</taxon>
    </lineage>
</organism>
<dbReference type="PANTHER" id="PTHR32063">
    <property type="match status" value="1"/>
</dbReference>
<feature type="transmembrane region" description="Helical" evidence="8">
    <location>
        <begin position="389"/>
        <end position="415"/>
    </location>
</feature>
<dbReference type="EMBL" id="BAABGZ010000010">
    <property type="protein sequence ID" value="GAA4349416.1"/>
    <property type="molecule type" value="Genomic_DNA"/>
</dbReference>
<dbReference type="NCBIfam" id="TIGR00914">
    <property type="entry name" value="2A0601"/>
    <property type="match status" value="1"/>
</dbReference>
<name>A0ABP8I1F3_9BACT</name>
<dbReference type="Pfam" id="PF00873">
    <property type="entry name" value="ACR_tran"/>
    <property type="match status" value="1"/>
</dbReference>
<dbReference type="Gene3D" id="3.30.70.1430">
    <property type="entry name" value="Multidrug efflux transporter AcrB pore domain"/>
    <property type="match status" value="2"/>
</dbReference>
<dbReference type="InterPro" id="IPR001036">
    <property type="entry name" value="Acrflvin-R"/>
</dbReference>
<keyword evidence="10" id="KW-1185">Reference proteome</keyword>
<proteinExistence type="inferred from homology"/>
<feature type="transmembrane region" description="Helical" evidence="8">
    <location>
        <begin position="446"/>
        <end position="464"/>
    </location>
</feature>
<gene>
    <name evidence="9" type="ORF">GCM10023185_06140</name>
</gene>
<evidence type="ECO:0000313" key="10">
    <source>
        <dbReference type="Proteomes" id="UP001501153"/>
    </source>
</evidence>
<keyword evidence="4" id="KW-1003">Cell membrane</keyword>
<evidence type="ECO:0000256" key="6">
    <source>
        <dbReference type="ARBA" id="ARBA00022989"/>
    </source>
</evidence>
<dbReference type="Gene3D" id="3.30.70.1440">
    <property type="entry name" value="Multidrug efflux transporter AcrB pore domain"/>
    <property type="match status" value="1"/>
</dbReference>